<dbReference type="GO" id="GO:0016757">
    <property type="term" value="F:glycosyltransferase activity"/>
    <property type="evidence" value="ECO:0007669"/>
    <property type="project" value="UniProtKB-KW"/>
</dbReference>
<dbReference type="GO" id="GO:0005886">
    <property type="term" value="C:plasma membrane"/>
    <property type="evidence" value="ECO:0007669"/>
    <property type="project" value="UniProtKB-SubCell"/>
</dbReference>
<gene>
    <name evidence="12" type="ORF">GBA63_15750</name>
</gene>
<dbReference type="InterPro" id="IPR029044">
    <property type="entry name" value="Nucleotide-diphossugar_trans"/>
</dbReference>
<dbReference type="SUPFAM" id="SSF53448">
    <property type="entry name" value="Nucleotide-diphospho-sugar transferases"/>
    <property type="match status" value="1"/>
</dbReference>
<comment type="subcellular location">
    <subcellularLocation>
        <location evidence="1">Cell membrane</location>
    </subcellularLocation>
</comment>
<dbReference type="KEGG" id="rub:GBA63_15750"/>
<keyword evidence="2" id="KW-1003">Cell membrane</keyword>
<evidence type="ECO:0000256" key="4">
    <source>
        <dbReference type="ARBA" id="ARBA00022679"/>
    </source>
</evidence>
<evidence type="ECO:0000256" key="7">
    <source>
        <dbReference type="ARBA" id="ARBA00037904"/>
    </source>
</evidence>
<feature type="domain" description="Glycosyltransferase 2-like" evidence="11">
    <location>
        <begin position="183"/>
        <end position="315"/>
    </location>
</feature>
<dbReference type="EMBL" id="CP045119">
    <property type="protein sequence ID" value="QIN83936.1"/>
    <property type="molecule type" value="Genomic_DNA"/>
</dbReference>
<comment type="function">
    <text evidence="6">Catalyzes the glycosylation of 4,4'-diaponeurosporenoate, i.e. the esterification of glucose at the C1'' position with the carboxyl group of 4,4'-diaponeurosporenic acid, to form glycosyl-4,4'-diaponeurosporenoate. This is a step in the biosynthesis of staphyloxanthin, an orange pigment present in most staphylococci strains.</text>
</comment>
<accession>A0A6G8QBS6</accession>
<dbReference type="Proteomes" id="UP000501452">
    <property type="component" value="Chromosome"/>
</dbReference>
<dbReference type="InterPro" id="IPR001173">
    <property type="entry name" value="Glyco_trans_2-like"/>
</dbReference>
<reference evidence="12 13" key="1">
    <citation type="submission" date="2019-10" db="EMBL/GenBank/DDBJ databases">
        <title>Rubrobacter sp nov SCSIO 52090 isolated from a deep-sea sediment in the South China Sea.</title>
        <authorList>
            <person name="Chen R.W."/>
        </authorList>
    </citation>
    <scope>NUCLEOTIDE SEQUENCE [LARGE SCALE GENOMIC DNA]</scope>
    <source>
        <strain evidence="12 13">SCSIO 52909</strain>
    </source>
</reference>
<evidence type="ECO:0000256" key="2">
    <source>
        <dbReference type="ARBA" id="ARBA00022475"/>
    </source>
</evidence>
<protein>
    <recommendedName>
        <fullName evidence="9">4,4'-diaponeurosporenoate glycosyltransferase</fullName>
    </recommendedName>
</protein>
<keyword evidence="5" id="KW-0472">Membrane</keyword>
<comment type="similarity">
    <text evidence="8">Belongs to the glycosyltransferase 2 family. CrtQ subfamily.</text>
</comment>
<evidence type="ECO:0000259" key="11">
    <source>
        <dbReference type="Pfam" id="PF00535"/>
    </source>
</evidence>
<sequence length="414" mass="45086">MVGGAAGSSRSSQTTQNSWTPPDLETIASSFDEPGDPARSRTRILVLVIPETLHRSGHFPRGRAALVPWITVRGPRSGVSVAYGSRPQTNGAGERPRPGRDGAGLRRVRPPACRVRPGRVRIQAGRRHAGVLVPAVRGIDGLRPGGSRGRRRAEEDRSFRPCRPGFRRREAGAAEEGAVSTVSVVIPALNEERLLGGLLSDLAAQTRPPDEVIVVDAGSGDGTVSVAKRFPFVEVLHSSPPVAVGRNAGGRRAGGGVLVFLDADARLSQGFLERFLAAFEGRGYDIACPQYYPHDSTWAVERFHDLFNLTTRAFQKILPSGAGTCIAVRGPLFREGSGFDPAYKFDDIELIRRLARGRHFGIIEETVFLSDRRYREGGVVRTMAQYSFMALVFALGRFEWADAVDYEIGRHDQP</sequence>
<evidence type="ECO:0000256" key="10">
    <source>
        <dbReference type="SAM" id="MobiDB-lite"/>
    </source>
</evidence>
<evidence type="ECO:0000256" key="8">
    <source>
        <dbReference type="ARBA" id="ARBA00038120"/>
    </source>
</evidence>
<keyword evidence="4 12" id="KW-0808">Transferase</keyword>
<feature type="region of interest" description="Disordered" evidence="10">
    <location>
        <begin position="1"/>
        <end position="37"/>
    </location>
</feature>
<dbReference type="AlphaFoldDB" id="A0A6G8QBS6"/>
<comment type="pathway">
    <text evidence="7">Carotenoid biosynthesis; staphyloxanthin biosynthesis; staphyloxanthin from farnesyl diphosphate: step 4/5.</text>
</comment>
<proteinExistence type="inferred from homology"/>
<evidence type="ECO:0000256" key="9">
    <source>
        <dbReference type="ARBA" id="ARBA00040345"/>
    </source>
</evidence>
<evidence type="ECO:0000313" key="13">
    <source>
        <dbReference type="Proteomes" id="UP000501452"/>
    </source>
</evidence>
<organism evidence="12 13">
    <name type="scientific">Rubrobacter tropicus</name>
    <dbReference type="NCBI Taxonomy" id="2653851"/>
    <lineage>
        <taxon>Bacteria</taxon>
        <taxon>Bacillati</taxon>
        <taxon>Actinomycetota</taxon>
        <taxon>Rubrobacteria</taxon>
        <taxon>Rubrobacterales</taxon>
        <taxon>Rubrobacteraceae</taxon>
        <taxon>Rubrobacter</taxon>
    </lineage>
</organism>
<dbReference type="Pfam" id="PF00535">
    <property type="entry name" value="Glycos_transf_2"/>
    <property type="match status" value="1"/>
</dbReference>
<dbReference type="PANTHER" id="PTHR43646">
    <property type="entry name" value="GLYCOSYLTRANSFERASE"/>
    <property type="match status" value="1"/>
</dbReference>
<feature type="region of interest" description="Disordered" evidence="10">
    <location>
        <begin position="142"/>
        <end position="164"/>
    </location>
</feature>
<evidence type="ECO:0000256" key="5">
    <source>
        <dbReference type="ARBA" id="ARBA00023136"/>
    </source>
</evidence>
<keyword evidence="13" id="KW-1185">Reference proteome</keyword>
<feature type="compositionally biased region" description="Basic and acidic residues" evidence="10">
    <location>
        <begin position="94"/>
        <end position="104"/>
    </location>
</feature>
<evidence type="ECO:0000313" key="12">
    <source>
        <dbReference type="EMBL" id="QIN83936.1"/>
    </source>
</evidence>
<name>A0A6G8QBS6_9ACTN</name>
<keyword evidence="3" id="KW-0328">Glycosyltransferase</keyword>
<dbReference type="PANTHER" id="PTHR43646:SF2">
    <property type="entry name" value="GLYCOSYLTRANSFERASE 2-LIKE DOMAIN-CONTAINING PROTEIN"/>
    <property type="match status" value="1"/>
</dbReference>
<feature type="region of interest" description="Disordered" evidence="10">
    <location>
        <begin position="77"/>
        <end position="107"/>
    </location>
</feature>
<evidence type="ECO:0000256" key="6">
    <source>
        <dbReference type="ARBA" id="ARBA00037281"/>
    </source>
</evidence>
<feature type="compositionally biased region" description="Polar residues" evidence="10">
    <location>
        <begin position="8"/>
        <end position="20"/>
    </location>
</feature>
<evidence type="ECO:0000256" key="3">
    <source>
        <dbReference type="ARBA" id="ARBA00022676"/>
    </source>
</evidence>
<dbReference type="Gene3D" id="3.90.550.10">
    <property type="entry name" value="Spore Coat Polysaccharide Biosynthesis Protein SpsA, Chain A"/>
    <property type="match status" value="1"/>
</dbReference>
<evidence type="ECO:0000256" key="1">
    <source>
        <dbReference type="ARBA" id="ARBA00004236"/>
    </source>
</evidence>